<dbReference type="EMBL" id="AP022591">
    <property type="protein sequence ID" value="BBY42891.1"/>
    <property type="molecule type" value="Genomic_DNA"/>
</dbReference>
<dbReference type="InterPro" id="IPR001874">
    <property type="entry name" value="DHquinase_II"/>
</dbReference>
<comment type="subunit">
    <text evidence="5 12">Homododecamer.</text>
</comment>
<evidence type="ECO:0000256" key="3">
    <source>
        <dbReference type="ARBA" id="ARBA00004902"/>
    </source>
</evidence>
<dbReference type="PIRSF" id="PIRSF001399">
    <property type="entry name" value="DHquinase_II"/>
    <property type="match status" value="1"/>
</dbReference>
<evidence type="ECO:0000256" key="12">
    <source>
        <dbReference type="HAMAP-Rule" id="MF_00169"/>
    </source>
</evidence>
<dbReference type="STRING" id="1249101.BST21_08925"/>
<dbReference type="UniPathway" id="UPA00053">
    <property type="reaction ID" value="UER00086"/>
</dbReference>
<dbReference type="AlphaFoldDB" id="A0A1X0BXM3"/>
<dbReference type="Pfam" id="PF01220">
    <property type="entry name" value="DHquinase_II"/>
    <property type="match status" value="1"/>
</dbReference>
<dbReference type="Proteomes" id="UP000466431">
    <property type="component" value="Chromosome"/>
</dbReference>
<feature type="binding site" evidence="12">
    <location>
        <begin position="102"/>
        <end position="103"/>
    </location>
    <ligand>
        <name>substrate</name>
    </ligand>
</feature>
<dbReference type="PANTHER" id="PTHR21272:SF3">
    <property type="entry name" value="CATABOLIC 3-DEHYDROQUINASE"/>
    <property type="match status" value="1"/>
</dbReference>
<evidence type="ECO:0000256" key="11">
    <source>
        <dbReference type="ARBA" id="ARBA00076691"/>
    </source>
</evidence>
<evidence type="ECO:0000256" key="2">
    <source>
        <dbReference type="ARBA" id="ARBA00003924"/>
    </source>
</evidence>
<protein>
    <recommendedName>
        <fullName evidence="10 12">3-dehydroquinate dehydratase</fullName>
        <shortName evidence="12">3-dehydroquinase</shortName>
        <ecNumber evidence="6 12">4.2.1.10</ecNumber>
    </recommendedName>
    <alternativeName>
        <fullName evidence="11 12">Type II DHQase</fullName>
    </alternativeName>
</protein>
<evidence type="ECO:0000313" key="14">
    <source>
        <dbReference type="Proteomes" id="UP000466431"/>
    </source>
</evidence>
<proteinExistence type="inferred from homology"/>
<evidence type="ECO:0000256" key="1">
    <source>
        <dbReference type="ARBA" id="ARBA00001864"/>
    </source>
</evidence>
<feature type="binding site" evidence="12">
    <location>
        <position position="75"/>
    </location>
    <ligand>
        <name>substrate</name>
    </ligand>
</feature>
<dbReference type="NCBIfam" id="NF003805">
    <property type="entry name" value="PRK05395.1-2"/>
    <property type="match status" value="1"/>
</dbReference>
<dbReference type="OrthoDB" id="9790793at2"/>
<comment type="similarity">
    <text evidence="4 12">Belongs to the type-II 3-dehydroquinase family.</text>
</comment>
<dbReference type="GO" id="GO:0009073">
    <property type="term" value="P:aromatic amino acid family biosynthetic process"/>
    <property type="evidence" value="ECO:0007669"/>
    <property type="project" value="UniProtKB-KW"/>
</dbReference>
<gene>
    <name evidence="12 13" type="primary">aroQ</name>
    <name evidence="13" type="ORF">MCEL_11860</name>
</gene>
<dbReference type="GO" id="GO:0009423">
    <property type="term" value="P:chorismate biosynthetic process"/>
    <property type="evidence" value="ECO:0007669"/>
    <property type="project" value="UniProtKB-UniRule"/>
</dbReference>
<feature type="active site" description="Proton acceptor" evidence="12">
    <location>
        <position position="24"/>
    </location>
</feature>
<evidence type="ECO:0000313" key="13">
    <source>
        <dbReference type="EMBL" id="BBY42891.1"/>
    </source>
</evidence>
<dbReference type="RefSeq" id="WP_083001511.1">
    <property type="nucleotide sequence ID" value="NZ_AP022591.1"/>
</dbReference>
<keyword evidence="8 12" id="KW-0057">Aromatic amino acid biosynthesis</keyword>
<keyword evidence="7 12" id="KW-0028">Amino-acid biosynthesis</keyword>
<comment type="catalytic activity">
    <reaction evidence="1 12">
        <text>3-dehydroquinate = 3-dehydroshikimate + H2O</text>
        <dbReference type="Rhea" id="RHEA:21096"/>
        <dbReference type="ChEBI" id="CHEBI:15377"/>
        <dbReference type="ChEBI" id="CHEBI:16630"/>
        <dbReference type="ChEBI" id="CHEBI:32364"/>
        <dbReference type="EC" id="4.2.1.10"/>
    </reaction>
</comment>
<keyword evidence="14" id="KW-1185">Reference proteome</keyword>
<dbReference type="GO" id="GO:0008652">
    <property type="term" value="P:amino acid biosynthetic process"/>
    <property type="evidence" value="ECO:0007669"/>
    <property type="project" value="UniProtKB-KW"/>
</dbReference>
<dbReference type="SUPFAM" id="SSF52304">
    <property type="entry name" value="Type II 3-dehydroquinate dehydratase"/>
    <property type="match status" value="1"/>
</dbReference>
<name>A0A1X0BXM3_MYCCF</name>
<dbReference type="GO" id="GO:0003855">
    <property type="term" value="F:3-dehydroquinate dehydratase activity"/>
    <property type="evidence" value="ECO:0007669"/>
    <property type="project" value="UniProtKB-UniRule"/>
</dbReference>
<dbReference type="KEGG" id="mcee:MCEL_11860"/>
<dbReference type="CDD" id="cd00466">
    <property type="entry name" value="DHQase_II"/>
    <property type="match status" value="1"/>
</dbReference>
<keyword evidence="9 12" id="KW-0456">Lyase</keyword>
<dbReference type="FunFam" id="3.40.50.9100:FF:000001">
    <property type="entry name" value="3-dehydroquinate dehydratase"/>
    <property type="match status" value="1"/>
</dbReference>
<evidence type="ECO:0000256" key="8">
    <source>
        <dbReference type="ARBA" id="ARBA00023141"/>
    </source>
</evidence>
<evidence type="ECO:0000256" key="4">
    <source>
        <dbReference type="ARBA" id="ARBA00011037"/>
    </source>
</evidence>
<dbReference type="HAMAP" id="MF_00169">
    <property type="entry name" value="AroQ"/>
    <property type="match status" value="1"/>
</dbReference>
<accession>A0A1X0BXM3</accession>
<sequence length="160" mass="17087">MTQTVLILNGPNLARLGRREPDVYGSTTHDELVALIEHEAEELGLKAVVRQSDSEADLLGWIHAAADAGDPVILNAGALTHTSVALRDACAELRAPLIEVHISNVHAREEFRHHSYLSAVATGVIVGLGVQGYVLALRYLAADGYTRSSRGEVSADPSES</sequence>
<feature type="site" description="Transition state stabilizer" evidence="12">
    <location>
        <position position="19"/>
    </location>
</feature>
<feature type="binding site" evidence="12">
    <location>
        <position position="81"/>
    </location>
    <ligand>
        <name>substrate</name>
    </ligand>
</feature>
<evidence type="ECO:0000256" key="9">
    <source>
        <dbReference type="ARBA" id="ARBA00023239"/>
    </source>
</evidence>
<dbReference type="NCBIfam" id="NF003807">
    <property type="entry name" value="PRK05395.1-4"/>
    <property type="match status" value="1"/>
</dbReference>
<evidence type="ECO:0000256" key="6">
    <source>
        <dbReference type="ARBA" id="ARBA00012060"/>
    </source>
</evidence>
<dbReference type="InterPro" id="IPR036441">
    <property type="entry name" value="DHquinase_II_sf"/>
</dbReference>
<comment type="pathway">
    <text evidence="3 12">Metabolic intermediate biosynthesis; chorismate biosynthesis; chorismate from D-erythrose 4-phosphate and phosphoenolpyruvate: step 3/7.</text>
</comment>
<feature type="active site" description="Proton donor" evidence="12">
    <location>
        <position position="101"/>
    </location>
</feature>
<dbReference type="InterPro" id="IPR018509">
    <property type="entry name" value="DHquinase_II_CS"/>
</dbReference>
<feature type="binding site" evidence="12">
    <location>
        <position position="112"/>
    </location>
    <ligand>
        <name>substrate</name>
    </ligand>
</feature>
<dbReference type="GO" id="GO:0019631">
    <property type="term" value="P:quinate catabolic process"/>
    <property type="evidence" value="ECO:0007669"/>
    <property type="project" value="TreeGrafter"/>
</dbReference>
<evidence type="ECO:0000256" key="5">
    <source>
        <dbReference type="ARBA" id="ARBA00011193"/>
    </source>
</evidence>
<dbReference type="PROSITE" id="PS01029">
    <property type="entry name" value="DEHYDROQUINASE_II"/>
    <property type="match status" value="1"/>
</dbReference>
<feature type="binding site" evidence="12">
    <location>
        <position position="88"/>
    </location>
    <ligand>
        <name>substrate</name>
    </ligand>
</feature>
<dbReference type="Gene3D" id="3.40.50.9100">
    <property type="entry name" value="Dehydroquinase, class II"/>
    <property type="match status" value="1"/>
</dbReference>
<dbReference type="PANTHER" id="PTHR21272">
    <property type="entry name" value="CATABOLIC 3-DEHYDROQUINASE"/>
    <property type="match status" value="1"/>
</dbReference>
<dbReference type="EC" id="4.2.1.10" evidence="6 12"/>
<evidence type="ECO:0000256" key="7">
    <source>
        <dbReference type="ARBA" id="ARBA00022605"/>
    </source>
</evidence>
<organism evidence="13 14">
    <name type="scientific">Mycolicibacterium celeriflavum</name>
    <name type="common">Mycobacterium celeriflavum</name>
    <dbReference type="NCBI Taxonomy" id="1249101"/>
    <lineage>
        <taxon>Bacteria</taxon>
        <taxon>Bacillati</taxon>
        <taxon>Actinomycetota</taxon>
        <taxon>Actinomycetes</taxon>
        <taxon>Mycobacteriales</taxon>
        <taxon>Mycobacteriaceae</taxon>
        <taxon>Mycolicibacterium</taxon>
    </lineage>
</organism>
<evidence type="ECO:0000256" key="10">
    <source>
        <dbReference type="ARBA" id="ARBA00073643"/>
    </source>
</evidence>
<comment type="function">
    <text evidence="2 12">Catalyzes a trans-dehydration via an enolate intermediate.</text>
</comment>
<dbReference type="NCBIfam" id="TIGR01088">
    <property type="entry name" value="aroQ"/>
    <property type="match status" value="1"/>
</dbReference>
<dbReference type="NCBIfam" id="NF003806">
    <property type="entry name" value="PRK05395.1-3"/>
    <property type="match status" value="1"/>
</dbReference>
<reference evidence="13 14" key="1">
    <citation type="journal article" date="2019" name="Emerg. Microbes Infect.">
        <title>Comprehensive subspecies identification of 175 nontuberculous mycobacteria species based on 7547 genomic profiles.</title>
        <authorList>
            <person name="Matsumoto Y."/>
            <person name="Kinjo T."/>
            <person name="Motooka D."/>
            <person name="Nabeya D."/>
            <person name="Jung N."/>
            <person name="Uechi K."/>
            <person name="Horii T."/>
            <person name="Iida T."/>
            <person name="Fujita J."/>
            <person name="Nakamura S."/>
        </authorList>
    </citation>
    <scope>NUCLEOTIDE SEQUENCE [LARGE SCALE GENOMIC DNA]</scope>
    <source>
        <strain evidence="13 14">JCM 18439</strain>
    </source>
</reference>